<dbReference type="InterPro" id="IPR053137">
    <property type="entry name" value="NLR-like"/>
</dbReference>
<dbReference type="Gene3D" id="1.25.40.10">
    <property type="entry name" value="Tetratricopeptide repeat domain"/>
    <property type="match status" value="2"/>
</dbReference>
<reference evidence="1" key="2">
    <citation type="submission" date="2019-06" db="EMBL/GenBank/DDBJ databases">
        <title>Genomics analysis of Aphanomyces spp. identifies a new class of oomycete effector associated with host adaptation.</title>
        <authorList>
            <person name="Gaulin E."/>
        </authorList>
    </citation>
    <scope>NUCLEOTIDE SEQUENCE</scope>
    <source>
        <strain evidence="1">CBS 578.67</strain>
    </source>
</reference>
<dbReference type="Pfam" id="PF13424">
    <property type="entry name" value="TPR_12"/>
    <property type="match status" value="1"/>
</dbReference>
<dbReference type="Proteomes" id="UP000332933">
    <property type="component" value="Unassembled WGS sequence"/>
</dbReference>
<dbReference type="PANTHER" id="PTHR46082">
    <property type="entry name" value="ATP/GTP-BINDING PROTEIN-RELATED"/>
    <property type="match status" value="1"/>
</dbReference>
<dbReference type="InterPro" id="IPR011990">
    <property type="entry name" value="TPR-like_helical_dom_sf"/>
</dbReference>
<evidence type="ECO:0000313" key="1">
    <source>
        <dbReference type="EMBL" id="KAF0686535.1"/>
    </source>
</evidence>
<protein>
    <submittedName>
        <fullName evidence="2">Aste57867_21665 protein</fullName>
    </submittedName>
</protein>
<reference evidence="2 3" key="1">
    <citation type="submission" date="2019-03" db="EMBL/GenBank/DDBJ databases">
        <authorList>
            <person name="Gaulin E."/>
            <person name="Dumas B."/>
        </authorList>
    </citation>
    <scope>NUCLEOTIDE SEQUENCE [LARGE SCALE GENOMIC DNA]</scope>
    <source>
        <strain evidence="2">CBS 568.67</strain>
    </source>
</reference>
<dbReference type="OrthoDB" id="410679at2759"/>
<dbReference type="EMBL" id="CAADRA010007018">
    <property type="protein sequence ID" value="VFT98334.1"/>
    <property type="molecule type" value="Genomic_DNA"/>
</dbReference>
<dbReference type="SUPFAM" id="SSF48452">
    <property type="entry name" value="TPR-like"/>
    <property type="match status" value="2"/>
</dbReference>
<dbReference type="PANTHER" id="PTHR46082:SF6">
    <property type="entry name" value="AAA+ ATPASE DOMAIN-CONTAINING PROTEIN-RELATED"/>
    <property type="match status" value="1"/>
</dbReference>
<gene>
    <name evidence="2" type="primary">Aste57867_21665</name>
    <name evidence="1" type="ORF">As57867_021596</name>
    <name evidence="2" type="ORF">ASTE57867_21665</name>
</gene>
<name>A0A485LIS3_9STRA</name>
<evidence type="ECO:0000313" key="3">
    <source>
        <dbReference type="Proteomes" id="UP000332933"/>
    </source>
</evidence>
<dbReference type="AlphaFoldDB" id="A0A485LIS3"/>
<organism evidence="2 3">
    <name type="scientific">Aphanomyces stellatus</name>
    <dbReference type="NCBI Taxonomy" id="120398"/>
    <lineage>
        <taxon>Eukaryota</taxon>
        <taxon>Sar</taxon>
        <taxon>Stramenopiles</taxon>
        <taxon>Oomycota</taxon>
        <taxon>Saprolegniomycetes</taxon>
        <taxon>Saprolegniales</taxon>
        <taxon>Verrucalvaceae</taxon>
        <taxon>Aphanomyces</taxon>
    </lineage>
</organism>
<sequence>MQDTVPAPVLGLTVGYFKHLIALHGGRDRFEGLSTCDVCIQFVLPLTQSTQLSLVDHVHREDPNGDQYVKPATWFVSHAWSYTYLDVVDALSAFFDEQGLECNNVAVWFCMFNNNQHLVTDQIKPFEFWVDSFQTALKAIGNVVMVLSPWNNPTTLTRTWCVFEIYVAIVTKARFEVAMGKAQKQAFLDDIKDDNSFAKMLATIKSESSQTAVASDRDNIESLMRAAKITFADLDRMLLDELNDWVLRTVQRQIDLAVAPTDKAHWLAVLGDIMLDKMELAKAKQYLEQAHQLYRREVDHPGVWKTLAKLGCTASYANEPRAVWEPMFQDAFDHQLDLYGKDHYETLLTMGCFGDAYIQHGSHEIGLALLHESFDRSDRLFGDSKQLTMSLMKQIGWALVDRCQFVDAERWLAGAYRRMCIALGEDHFSTKSAVNSLAIVYVRQGKFALGMEMIHKAHQDTRRSLGPDHEYTYILYLNLGEMHRLVGQYDVAKRIFDECADAATRLKQSAQRQLYCTWAQGRYALCTDAFEAAHDALGKAHNGFKQLFTPTHHDAKKMLYWRCFDMYASHGCKTIPAIDHLLDQLMLAECFHDTWSSFSCHGCFQPIQGTMFACGQCPKYARTFCHACVAVGTPTRFCDHDASSSTKGLLPPARYLQEQRLTILAQDANWTAYDAYFETYNAYCTTYQVPEGERLVEHSPMRARRVR</sequence>
<proteinExistence type="predicted"/>
<evidence type="ECO:0000313" key="2">
    <source>
        <dbReference type="EMBL" id="VFT98334.1"/>
    </source>
</evidence>
<keyword evidence="3" id="KW-1185">Reference proteome</keyword>
<accession>A0A485LIS3</accession>
<dbReference type="EMBL" id="VJMH01006992">
    <property type="protein sequence ID" value="KAF0686535.1"/>
    <property type="molecule type" value="Genomic_DNA"/>
</dbReference>